<dbReference type="InterPro" id="IPR051799">
    <property type="entry name" value="NADH_flavin_oxidoreductase"/>
</dbReference>
<dbReference type="Pfam" id="PF00724">
    <property type="entry name" value="Oxidored_FMN"/>
    <property type="match status" value="1"/>
</dbReference>
<gene>
    <name evidence="4" type="ORF">QVH07_08470</name>
</gene>
<dbReference type="PANTHER" id="PTHR43656:SF2">
    <property type="entry name" value="BINDING OXIDOREDUCTASE, PUTATIVE (AFU_ORTHOLOGUE AFUA_2G08260)-RELATED"/>
    <property type="match status" value="1"/>
</dbReference>
<name>A0ABT7YCQ4_9BACT</name>
<evidence type="ECO:0000313" key="4">
    <source>
        <dbReference type="EMBL" id="MDN3204180.1"/>
    </source>
</evidence>
<dbReference type="InterPro" id="IPR013785">
    <property type="entry name" value="Aldolase_TIM"/>
</dbReference>
<proteinExistence type="predicted"/>
<dbReference type="PANTHER" id="PTHR43656">
    <property type="entry name" value="BINDING OXIDOREDUCTASE, PUTATIVE (AFU_ORTHOLOGUE AFUA_2G08260)-RELATED"/>
    <property type="match status" value="1"/>
</dbReference>
<evidence type="ECO:0000313" key="5">
    <source>
        <dbReference type="Proteomes" id="UP001171916"/>
    </source>
</evidence>
<reference evidence="4" key="1">
    <citation type="submission" date="2023-06" db="EMBL/GenBank/DDBJ databases">
        <title>Robiginitalea aurantiacus sp. nov. and Algoriphagus sediminis sp. nov., isolated from coastal sediment.</title>
        <authorList>
            <person name="Zhou Z.Y."/>
            <person name="An J."/>
            <person name="Jia Y.W."/>
            <person name="Du Z.J."/>
        </authorList>
    </citation>
    <scope>NUCLEOTIDE SEQUENCE</scope>
    <source>
        <strain evidence="4">C2-7</strain>
    </source>
</reference>
<protein>
    <submittedName>
        <fullName evidence="4">NADH:flavin oxidoreductase/NADH oxidase family protein</fullName>
    </submittedName>
</protein>
<accession>A0ABT7YCQ4</accession>
<keyword evidence="2" id="KW-0560">Oxidoreductase</keyword>
<evidence type="ECO:0000259" key="3">
    <source>
        <dbReference type="Pfam" id="PF00724"/>
    </source>
</evidence>
<dbReference type="CDD" id="cd04733">
    <property type="entry name" value="OYE_like_2_FMN"/>
    <property type="match status" value="1"/>
</dbReference>
<dbReference type="Gene3D" id="3.20.20.70">
    <property type="entry name" value="Aldolase class I"/>
    <property type="match status" value="1"/>
</dbReference>
<evidence type="ECO:0000256" key="2">
    <source>
        <dbReference type="ARBA" id="ARBA00023002"/>
    </source>
</evidence>
<feature type="domain" description="NADH:flavin oxidoreductase/NADH oxidase N-terminal" evidence="3">
    <location>
        <begin position="6"/>
        <end position="331"/>
    </location>
</feature>
<dbReference type="InterPro" id="IPR001155">
    <property type="entry name" value="OxRdtase_FMN_N"/>
</dbReference>
<comment type="caution">
    <text evidence="4">The sequence shown here is derived from an EMBL/GenBank/DDBJ whole genome shotgun (WGS) entry which is preliminary data.</text>
</comment>
<evidence type="ECO:0000256" key="1">
    <source>
        <dbReference type="ARBA" id="ARBA00022630"/>
    </source>
</evidence>
<organism evidence="4 5">
    <name type="scientific">Algoriphagus sediminis</name>
    <dbReference type="NCBI Taxonomy" id="3057113"/>
    <lineage>
        <taxon>Bacteria</taxon>
        <taxon>Pseudomonadati</taxon>
        <taxon>Bacteroidota</taxon>
        <taxon>Cytophagia</taxon>
        <taxon>Cytophagales</taxon>
        <taxon>Cyclobacteriaceae</taxon>
        <taxon>Algoriphagus</taxon>
    </lineage>
</organism>
<dbReference type="Proteomes" id="UP001171916">
    <property type="component" value="Unassembled WGS sequence"/>
</dbReference>
<dbReference type="RefSeq" id="WP_289999733.1">
    <property type="nucleotide sequence ID" value="NZ_JAUEPH010000003.1"/>
</dbReference>
<dbReference type="SUPFAM" id="SSF51395">
    <property type="entry name" value="FMN-linked oxidoreductases"/>
    <property type="match status" value="1"/>
</dbReference>
<keyword evidence="5" id="KW-1185">Reference proteome</keyword>
<sequence length="407" mass="45630">MNPINQPITLPCRAILKNRLVKAAMTERMSNSSYEPTEAHQNLYKIWAETGAGLLITGNVMIDKNHMESAGNIFMGDEKMIPKLKDWSDSSKGPGNHIWTQISHSGRQTNRFVNPRPKAPSAIQLKKLWLFGKPQPMTESDIQEVIQGFAKAAKISQESGFTGIQIHAAHGYLLSQFLSPKTNHRTDKWGGSLENRSRLLLEIIRVCRKTVGNEFPISVKINSSDFQRGGFTEEDSLIVVKKLEEEGIDLLEISGGTYEKAAFFMGNDKKKESTIKREAYFLDFAKKVREVCDVPLMITGGFRSFNFCNDVLGEGDCDLIGMGRPFIGNYNIMGDFLHGKIPYLENPPIRTGFSAFEDAAEGGYYARQLINIAEGRGLKPNLNPMASSMFIVKHEFKKARQKSRKAK</sequence>
<dbReference type="EMBL" id="JAUEPH010000003">
    <property type="protein sequence ID" value="MDN3204180.1"/>
    <property type="molecule type" value="Genomic_DNA"/>
</dbReference>
<keyword evidence="1" id="KW-0285">Flavoprotein</keyword>